<name>A0A066X9S2_COLSU</name>
<dbReference type="STRING" id="1173701.A0A066X9S2"/>
<dbReference type="Proteomes" id="UP000027238">
    <property type="component" value="Unassembled WGS sequence"/>
</dbReference>
<evidence type="ECO:0000259" key="4">
    <source>
        <dbReference type="Pfam" id="PF24883"/>
    </source>
</evidence>
<dbReference type="InterPro" id="IPR002110">
    <property type="entry name" value="Ankyrin_rpt"/>
</dbReference>
<dbReference type="Pfam" id="PF24883">
    <property type="entry name" value="NPHP3_N"/>
    <property type="match status" value="1"/>
</dbReference>
<dbReference type="InterPro" id="IPR027417">
    <property type="entry name" value="P-loop_NTPase"/>
</dbReference>
<dbReference type="InterPro" id="IPR056884">
    <property type="entry name" value="NPHP3-like_N"/>
</dbReference>
<evidence type="ECO:0000256" key="1">
    <source>
        <dbReference type="ARBA" id="ARBA00022737"/>
    </source>
</evidence>
<dbReference type="eggNOG" id="KOG4369">
    <property type="taxonomic scope" value="Eukaryota"/>
</dbReference>
<keyword evidence="6" id="KW-1185">Reference proteome</keyword>
<evidence type="ECO:0000256" key="3">
    <source>
        <dbReference type="SAM" id="MobiDB-lite"/>
    </source>
</evidence>
<feature type="repeat" description="ANK" evidence="2">
    <location>
        <begin position="947"/>
        <end position="979"/>
    </location>
</feature>
<feature type="region of interest" description="Disordered" evidence="3">
    <location>
        <begin position="22"/>
        <end position="60"/>
    </location>
</feature>
<dbReference type="HOGENOM" id="CLU_000288_34_7_1"/>
<keyword evidence="1" id="KW-0677">Repeat</keyword>
<feature type="compositionally biased region" description="Polar residues" evidence="3">
    <location>
        <begin position="22"/>
        <end position="33"/>
    </location>
</feature>
<feature type="repeat" description="ANK" evidence="2">
    <location>
        <begin position="1045"/>
        <end position="1077"/>
    </location>
</feature>
<dbReference type="PROSITE" id="PS50297">
    <property type="entry name" value="ANK_REP_REGION"/>
    <property type="match status" value="2"/>
</dbReference>
<dbReference type="OMA" id="EFREWED"/>
<feature type="region of interest" description="Disordered" evidence="3">
    <location>
        <begin position="74"/>
        <end position="99"/>
    </location>
</feature>
<dbReference type="AlphaFoldDB" id="A0A066X9S2"/>
<protein>
    <recommendedName>
        <fullName evidence="4">Nephrocystin 3-like N-terminal domain-containing protein</fullName>
    </recommendedName>
</protein>
<dbReference type="Pfam" id="PF12796">
    <property type="entry name" value="Ank_2"/>
    <property type="match status" value="2"/>
</dbReference>
<dbReference type="InterPro" id="IPR036770">
    <property type="entry name" value="Ankyrin_rpt-contain_sf"/>
</dbReference>
<dbReference type="SUPFAM" id="SSF48403">
    <property type="entry name" value="Ankyrin repeat"/>
    <property type="match status" value="1"/>
</dbReference>
<dbReference type="Gene3D" id="1.25.40.20">
    <property type="entry name" value="Ankyrin repeat-containing domain"/>
    <property type="match status" value="1"/>
</dbReference>
<evidence type="ECO:0000313" key="6">
    <source>
        <dbReference type="Proteomes" id="UP000027238"/>
    </source>
</evidence>
<organism evidence="5 6">
    <name type="scientific">Colletotrichum sublineola</name>
    <name type="common">Sorghum anthracnose fungus</name>
    <dbReference type="NCBI Taxonomy" id="1173701"/>
    <lineage>
        <taxon>Eukaryota</taxon>
        <taxon>Fungi</taxon>
        <taxon>Dikarya</taxon>
        <taxon>Ascomycota</taxon>
        <taxon>Pezizomycotina</taxon>
        <taxon>Sordariomycetes</taxon>
        <taxon>Hypocreomycetidae</taxon>
        <taxon>Glomerellales</taxon>
        <taxon>Glomerellaceae</taxon>
        <taxon>Colletotrichum</taxon>
        <taxon>Colletotrichum graminicola species complex</taxon>
    </lineage>
</organism>
<gene>
    <name evidence="5" type="ORF">CSUB01_05691</name>
</gene>
<keyword evidence="2" id="KW-0040">ANK repeat</keyword>
<evidence type="ECO:0000313" key="5">
    <source>
        <dbReference type="EMBL" id="KDN62735.1"/>
    </source>
</evidence>
<comment type="caution">
    <text evidence="5">The sequence shown here is derived from an EMBL/GenBank/DDBJ whole genome shotgun (WGS) entry which is preliminary data.</text>
</comment>
<reference evidence="6" key="1">
    <citation type="journal article" date="2014" name="Genome Announc.">
        <title>Draft genome sequence of Colletotrichum sublineola, a destructive pathogen of cultivated sorghum.</title>
        <authorList>
            <person name="Baroncelli R."/>
            <person name="Sanz-Martin J.M."/>
            <person name="Rech G.E."/>
            <person name="Sukno S.A."/>
            <person name="Thon M.R."/>
        </authorList>
    </citation>
    <scope>NUCLEOTIDE SEQUENCE [LARGE SCALE GENOMIC DNA]</scope>
    <source>
        <strain evidence="6">TX430BB</strain>
    </source>
</reference>
<accession>A0A066X9S2</accession>
<dbReference type="OrthoDB" id="7464126at2759"/>
<dbReference type="PANTHER" id="PTHR10039">
    <property type="entry name" value="AMELOGENIN"/>
    <property type="match status" value="1"/>
</dbReference>
<dbReference type="SUPFAM" id="SSF52540">
    <property type="entry name" value="P-loop containing nucleoside triphosphate hydrolases"/>
    <property type="match status" value="1"/>
</dbReference>
<dbReference type="PROSITE" id="PS50088">
    <property type="entry name" value="ANK_REPEAT"/>
    <property type="match status" value="2"/>
</dbReference>
<evidence type="ECO:0000256" key="2">
    <source>
        <dbReference type="PROSITE-ProRule" id="PRU00023"/>
    </source>
</evidence>
<dbReference type="SMART" id="SM00248">
    <property type="entry name" value="ANK"/>
    <property type="match status" value="5"/>
</dbReference>
<feature type="domain" description="Nephrocystin 3-like N-terminal" evidence="4">
    <location>
        <begin position="379"/>
        <end position="559"/>
    </location>
</feature>
<dbReference type="EMBL" id="JMSE01001302">
    <property type="protein sequence ID" value="KDN62735.1"/>
    <property type="molecule type" value="Genomic_DNA"/>
</dbReference>
<proteinExistence type="predicted"/>
<dbReference type="Gene3D" id="3.40.50.300">
    <property type="entry name" value="P-loop containing nucleotide triphosphate hydrolases"/>
    <property type="match status" value="1"/>
</dbReference>
<sequence>MGRHVQEDQGRRYGCLDVLSSCFKQPPQSRSPSPDTPNARPARAHSPETKPSHSDIPLPTANVPEEASFAVLNPSDTSASLNGNDPSLQPHDQPSPDVQQVSGLWAEAFQGLDKEYKKSISANVSFIHDNPAEQLMALVRDREDNFKDHSAKITIGGREILWRDCATRVISLLSATVDIGIQFAPSPGPVVWSALKVLLNAHASGCESLTVIFGCADRALCLMNRGAIYEQVYLQSRPEEDLDACAKDLRNALINAYQKSLEIMDYARTQLRDGRAASRFFEALWDPQKAKDKLNELQEAETSLQETVTACNVKKQHLQNEKSLRLLKRLEKPLRYIDEKVSKLLTEMGDHELFRTLDFICKIHIGNQHRAMTLDKTKGTGEWLSQRKEFREWEDSSSSNILWLTGKVGAGKSVLTSGIIDRYLVNQNNQGDINEADSNVDEGFAFFYYSKNNKDVTDDPVTNVLRSFLRQLAQVPHYANGIFDDLASLCRKMEKSQQAFTPDLCRDKILTLVNALPRTILVLDSLDELEPQHMQEIISFFVNLVNTSERPVKIFVSSRFTTDIYNEVNKANNKPMRMDIAAKNQGDIKRFVLERTMRIDCRWRNEEVRGEVVEKISRDANGMFRWAFMQIDQLIKYHSPEDVKERLGRLPEGLTAAYDELYAKPGSHDEIYLQRAVKWVMHAYVPLSTEELLAAVQLGLADEHDDLVSLTKSRRLSEQTLESICRYLIVKNYRGKWVFPHASVQEYFVKKHNALTNHIARIELAKLSLLVLIEKYQYRYPRRFSDMYQLHGDRTVYWPDPVYPLGSYVSQYWVPQIRNIQGVPGGNKQISKLLKRFMISPDNLCHSTLEYRRWLKSVGSPDGTGHLNRDLFVFWELALAENPAFWIVALGITLDEKEWAETCLKLSLEELPQHGLDTLSLAARYGRAELCVSLIKLGSNPKRILPSNTSALDQAIEMGNITSVKALLEHGADPNADTARRPLCQAVLYSDMIKLLLEHGALPDAICSNCRFKYALEAAAYYKSRDGAEMLINAGATVDLRLDGEYDTPLMAAVHSGSLDIAKLLIKHGADVNIKPEPSQYGGVLGAAFCGRRAVELIPYLIEEAGADPNRIIEDLRERNPQGDLGLGPEAISEWLFFKNYLNPEEVKGLDYNASPNALGPLIRTARERFARR</sequence>